<evidence type="ECO:0008006" key="4">
    <source>
        <dbReference type="Google" id="ProtNLM"/>
    </source>
</evidence>
<evidence type="ECO:0000313" key="3">
    <source>
        <dbReference type="Proteomes" id="UP001285921"/>
    </source>
</evidence>
<sequence length="297" mass="34229">MLDHYQIQLTRMLESEQYGEAKNLLRFLLQCRGEDERHYEEWGSLLTWLEMAFPGSEGTGTPSSADEEEGESEESFREQLLNPPEQDEAYIKQVLYIMEHHPMIDQQILALERAAYIHSPEVDQVMLDWLTGSGGKTIHPVVQFKALQCLKKREISGSVMLDRMGEKVELDIEATPLALDDFPQPVIRILERVEAVTEADDPTLPHFARELWKESLQFLYGTSAYQWMQREDDETVDSYAAALHLTLLLTVYGSANDDDIREAYGITEPLRFRYEQACRTLRQVAAMQQSTEDDHQP</sequence>
<gene>
    <name evidence="2" type="ORF">PghCCS26_40430</name>
</gene>
<keyword evidence="3" id="KW-1185">Reference proteome</keyword>
<evidence type="ECO:0000313" key="2">
    <source>
        <dbReference type="EMBL" id="GMK46914.1"/>
    </source>
</evidence>
<protein>
    <recommendedName>
        <fullName evidence="4">HEAT repeat domain-containing protein</fullName>
    </recommendedName>
</protein>
<dbReference type="RefSeq" id="WP_317981051.1">
    <property type="nucleotide sequence ID" value="NZ_BTCL01000016.1"/>
</dbReference>
<proteinExistence type="predicted"/>
<dbReference type="Proteomes" id="UP001285921">
    <property type="component" value="Unassembled WGS sequence"/>
</dbReference>
<name>A0ABQ6NQ48_9BACL</name>
<dbReference type="EMBL" id="BTCL01000016">
    <property type="protein sequence ID" value="GMK46914.1"/>
    <property type="molecule type" value="Genomic_DNA"/>
</dbReference>
<feature type="region of interest" description="Disordered" evidence="1">
    <location>
        <begin position="56"/>
        <end position="82"/>
    </location>
</feature>
<accession>A0ABQ6NQ48</accession>
<reference evidence="2 3" key="1">
    <citation type="submission" date="2023-05" db="EMBL/GenBank/DDBJ databases">
        <title>Draft genome of Paenibacillus sp. CCS26.</title>
        <authorList>
            <person name="Akita H."/>
            <person name="Shinto Y."/>
            <person name="Kimura Z."/>
        </authorList>
    </citation>
    <scope>NUCLEOTIDE SEQUENCE [LARGE SCALE GENOMIC DNA]</scope>
    <source>
        <strain evidence="2 3">CCS26</strain>
    </source>
</reference>
<organism evidence="2 3">
    <name type="scientific">Paenibacillus glycanilyticus</name>
    <dbReference type="NCBI Taxonomy" id="126569"/>
    <lineage>
        <taxon>Bacteria</taxon>
        <taxon>Bacillati</taxon>
        <taxon>Bacillota</taxon>
        <taxon>Bacilli</taxon>
        <taxon>Bacillales</taxon>
        <taxon>Paenibacillaceae</taxon>
        <taxon>Paenibacillus</taxon>
    </lineage>
</organism>
<comment type="caution">
    <text evidence="2">The sequence shown here is derived from an EMBL/GenBank/DDBJ whole genome shotgun (WGS) entry which is preliminary data.</text>
</comment>
<evidence type="ECO:0000256" key="1">
    <source>
        <dbReference type="SAM" id="MobiDB-lite"/>
    </source>
</evidence>